<evidence type="ECO:0000313" key="4">
    <source>
        <dbReference type="EMBL" id="TVY85573.1"/>
    </source>
</evidence>
<dbReference type="EMBL" id="QGMK01000001">
    <property type="protein sequence ID" value="TVY85573.1"/>
    <property type="molecule type" value="Genomic_DNA"/>
</dbReference>
<proteinExistence type="inferred from homology"/>
<evidence type="ECO:0000256" key="2">
    <source>
        <dbReference type="ARBA" id="ARBA00022857"/>
    </source>
</evidence>
<accession>A0A8T9CSN2</accession>
<evidence type="ECO:0000259" key="3">
    <source>
        <dbReference type="Pfam" id="PF05368"/>
    </source>
</evidence>
<dbReference type="Gene3D" id="3.40.50.720">
    <property type="entry name" value="NAD(P)-binding Rossmann-like Domain"/>
    <property type="match status" value="1"/>
</dbReference>
<dbReference type="InterPro" id="IPR036291">
    <property type="entry name" value="NAD(P)-bd_dom_sf"/>
</dbReference>
<organism evidence="4 5">
    <name type="scientific">Lachnellula suecica</name>
    <dbReference type="NCBI Taxonomy" id="602035"/>
    <lineage>
        <taxon>Eukaryota</taxon>
        <taxon>Fungi</taxon>
        <taxon>Dikarya</taxon>
        <taxon>Ascomycota</taxon>
        <taxon>Pezizomycotina</taxon>
        <taxon>Leotiomycetes</taxon>
        <taxon>Helotiales</taxon>
        <taxon>Lachnaceae</taxon>
        <taxon>Lachnellula</taxon>
    </lineage>
</organism>
<evidence type="ECO:0000313" key="5">
    <source>
        <dbReference type="Proteomes" id="UP000469558"/>
    </source>
</evidence>
<reference evidence="4 5" key="1">
    <citation type="submission" date="2018-05" db="EMBL/GenBank/DDBJ databases">
        <title>Genome sequencing and assembly of the regulated plant pathogen Lachnellula willkommii and related sister species for the development of diagnostic species identification markers.</title>
        <authorList>
            <person name="Giroux E."/>
            <person name="Bilodeau G."/>
        </authorList>
    </citation>
    <scope>NUCLEOTIDE SEQUENCE [LARGE SCALE GENOMIC DNA]</scope>
    <source>
        <strain evidence="4 5">CBS 268.59</strain>
    </source>
</reference>
<dbReference type="InterPro" id="IPR008030">
    <property type="entry name" value="NmrA-like"/>
</dbReference>
<feature type="domain" description="NmrA-like" evidence="3">
    <location>
        <begin position="4"/>
        <end position="285"/>
    </location>
</feature>
<keyword evidence="5" id="KW-1185">Reference proteome</keyword>
<dbReference type="AlphaFoldDB" id="A0A8T9CSN2"/>
<dbReference type="PANTHER" id="PTHR42748:SF7">
    <property type="entry name" value="NMRA LIKE REDOX SENSOR 1-RELATED"/>
    <property type="match status" value="1"/>
</dbReference>
<gene>
    <name evidence="4" type="primary">NMRAL1_12</name>
    <name evidence="4" type="ORF">LSUE1_G000095</name>
</gene>
<dbReference type="OrthoDB" id="3358371at2759"/>
<comment type="caution">
    <text evidence="4">The sequence shown here is derived from an EMBL/GenBank/DDBJ whole genome shotgun (WGS) entry which is preliminary data.</text>
</comment>
<dbReference type="InterPro" id="IPR051164">
    <property type="entry name" value="NmrA-like_oxidored"/>
</dbReference>
<sequence length="304" mass="32928">MAPTFLITGATGEQGGATARFLLAEGATIHALVRDPSSSAAQALKNAGAIVFKGDFDDVTAVKSATSGVSGVFLNPQLHENQRQQAQNFIDAALSSKTVKTIVLSTAFFTGTPSIWEVATPDIYQYYTGKGAIEEAVRSAGFENYTILRPSWLMHNYLQPGSTLHFPELAPDGILAHIYKKDRRMAHLDAADIGKFAAAALLDPVKFSGHEIELGNENLTIEEAAEHLRDASGVDITVHLRTEEETVAMQPKVATMGFQKLANEKELTIDGKALETKYGIKLTTLAEYFERHKDALLKSLPAPN</sequence>
<dbReference type="Pfam" id="PF05368">
    <property type="entry name" value="NmrA"/>
    <property type="match status" value="1"/>
</dbReference>
<keyword evidence="2" id="KW-0521">NADP</keyword>
<name>A0A8T9CSN2_9HELO</name>
<dbReference type="SUPFAM" id="SSF51735">
    <property type="entry name" value="NAD(P)-binding Rossmann-fold domains"/>
    <property type="match status" value="1"/>
</dbReference>
<dbReference type="GO" id="GO:0005634">
    <property type="term" value="C:nucleus"/>
    <property type="evidence" value="ECO:0007669"/>
    <property type="project" value="TreeGrafter"/>
</dbReference>
<protein>
    <submittedName>
        <fullName evidence="4">NmrA-like family domain-containing protein</fullName>
    </submittedName>
</protein>
<dbReference type="Proteomes" id="UP000469558">
    <property type="component" value="Unassembled WGS sequence"/>
</dbReference>
<evidence type="ECO:0000256" key="1">
    <source>
        <dbReference type="ARBA" id="ARBA00006328"/>
    </source>
</evidence>
<comment type="similarity">
    <text evidence="1">Belongs to the NmrA-type oxidoreductase family.</text>
</comment>
<dbReference type="PANTHER" id="PTHR42748">
    <property type="entry name" value="NITROGEN METABOLITE REPRESSION PROTEIN NMRA FAMILY MEMBER"/>
    <property type="match status" value="1"/>
</dbReference>